<evidence type="ECO:0000259" key="1">
    <source>
        <dbReference type="Pfam" id="PF01579"/>
    </source>
</evidence>
<dbReference type="PANTHER" id="PTHR31897:SF2">
    <property type="entry name" value="DUF19 DOMAIN-CONTAINING PROTEIN"/>
    <property type="match status" value="1"/>
</dbReference>
<keyword evidence="3" id="KW-1185">Reference proteome</keyword>
<feature type="domain" description="T20D4.11-like" evidence="1">
    <location>
        <begin position="57"/>
        <end position="219"/>
    </location>
</feature>
<evidence type="ECO:0000313" key="3">
    <source>
        <dbReference type="Proteomes" id="UP000829354"/>
    </source>
</evidence>
<accession>A0AAE9F307</accession>
<dbReference type="EMBL" id="CP092624">
    <property type="protein sequence ID" value="UMM37166.1"/>
    <property type="molecule type" value="Genomic_DNA"/>
</dbReference>
<dbReference type="AlphaFoldDB" id="A0AAE9F307"/>
<evidence type="ECO:0000313" key="2">
    <source>
        <dbReference type="EMBL" id="UMM37166.1"/>
    </source>
</evidence>
<dbReference type="PANTHER" id="PTHR31897">
    <property type="entry name" value="PROTEIN CBG17011-RELATED"/>
    <property type="match status" value="1"/>
</dbReference>
<organism evidence="2 3">
    <name type="scientific">Caenorhabditis briggsae</name>
    <dbReference type="NCBI Taxonomy" id="6238"/>
    <lineage>
        <taxon>Eukaryota</taxon>
        <taxon>Metazoa</taxon>
        <taxon>Ecdysozoa</taxon>
        <taxon>Nematoda</taxon>
        <taxon>Chromadorea</taxon>
        <taxon>Rhabditida</taxon>
        <taxon>Rhabditina</taxon>
        <taxon>Rhabditomorpha</taxon>
        <taxon>Rhabditoidea</taxon>
        <taxon>Rhabditidae</taxon>
        <taxon>Peloderinae</taxon>
        <taxon>Caenorhabditis</taxon>
    </lineage>
</organism>
<reference evidence="2 3" key="1">
    <citation type="submission" date="2022-04" db="EMBL/GenBank/DDBJ databases">
        <title>Chromosome-level reference genomes for two strains of Caenorhabditis briggsae: an improved platform for comparative genomics.</title>
        <authorList>
            <person name="Stevens L."/>
            <person name="Andersen E."/>
        </authorList>
    </citation>
    <scope>NUCLEOTIDE SEQUENCE [LARGE SCALE GENOMIC DNA]</scope>
    <source>
        <strain evidence="2">VX34</strain>
        <tissue evidence="2">Whole-organism</tissue>
    </source>
</reference>
<protein>
    <recommendedName>
        <fullName evidence="1">T20D4.11-like domain-containing protein</fullName>
    </recommendedName>
</protein>
<dbReference type="InterPro" id="IPR002542">
    <property type="entry name" value="T20D4.11-like_dom"/>
</dbReference>
<dbReference type="Pfam" id="PF01579">
    <property type="entry name" value="DUF19"/>
    <property type="match status" value="1"/>
</dbReference>
<name>A0AAE9F307_CAEBR</name>
<dbReference type="Proteomes" id="UP000829354">
    <property type="component" value="Chromosome V"/>
</dbReference>
<gene>
    <name evidence="2" type="ORF">L5515_009025</name>
</gene>
<sequence length="311" mass="35424">MLSFWTDENFINSALILKKHSTLMVRIFSGKMNFFTFILSLLLVACSAINPKDLPKCETDEELFTFLSCLPETDEMEMALRNHKGMNPPVEVYKRATKACENILACLAPLNCQEAQEAKLEYEVSCELLTYLSLNLRPCLAKFFTKAYLAQFSSDSSCLKDYSFLDKDLTKRRDAYINGKSCFLETIRSECNKDASEYYTKSYRKFVTTISIKPAKEKCSHPHYQFNSLQCKGLEDEITLRVGHLKERNNRASAVEVSQMIQMCKDAQKCMKESCVFSAADHESMGKRCKILQKLLAVSDSCSSDLEGKCL</sequence>
<proteinExistence type="predicted"/>